<dbReference type="AlphaFoldDB" id="A0A1Y2NRE3"/>
<evidence type="ECO:0000313" key="4">
    <source>
        <dbReference type="EMBL" id="OSY51192.1"/>
    </source>
</evidence>
<accession>A0A1Y2NRE3</accession>
<name>A0A1Y2NRE3_STRFR</name>
<comment type="caution">
    <text evidence="2">The sequence shown here is derived from an EMBL/GenBank/DDBJ whole genome shotgun (WGS) entry which is preliminary data.</text>
</comment>
<feature type="region of interest" description="Disordered" evidence="1">
    <location>
        <begin position="56"/>
        <end position="87"/>
    </location>
</feature>
<proteinExistence type="predicted"/>
<dbReference type="EMBL" id="MIFZ01000315">
    <property type="protein sequence ID" value="OSY49649.1"/>
    <property type="molecule type" value="Genomic_DNA"/>
</dbReference>
<evidence type="ECO:0000313" key="5">
    <source>
        <dbReference type="Proteomes" id="UP000194318"/>
    </source>
</evidence>
<sequence>MSGPDLPPTTAPMTVEALVGRWPTGAEKVELIHRVIVFAGQFDERDLDTARRTYPGRRPVINADGGLEIHPAGPGRPAPLLGDPHHR</sequence>
<dbReference type="EMBL" id="MIFZ01000245">
    <property type="protein sequence ID" value="OSY51192.1"/>
    <property type="molecule type" value="Genomic_DNA"/>
</dbReference>
<dbReference type="Proteomes" id="UP000194318">
    <property type="component" value="Unassembled WGS sequence"/>
</dbReference>
<organism evidence="2 5">
    <name type="scientific">Streptomyces fradiae ATCC 10745 = DSM 40063</name>
    <dbReference type="NCBI Taxonomy" id="1319510"/>
    <lineage>
        <taxon>Bacteria</taxon>
        <taxon>Bacillati</taxon>
        <taxon>Actinomycetota</taxon>
        <taxon>Actinomycetes</taxon>
        <taxon>Kitasatosporales</taxon>
        <taxon>Streptomycetaceae</taxon>
        <taxon>Streptomyces</taxon>
    </lineage>
</organism>
<protein>
    <submittedName>
        <fullName evidence="2">Uncharacterized protein</fullName>
    </submittedName>
</protein>
<gene>
    <name evidence="4" type="ORF">BG846_03174</name>
    <name evidence="3" type="ORF">BG846_03200</name>
    <name evidence="2" type="ORF">BG846_04789</name>
</gene>
<evidence type="ECO:0000256" key="1">
    <source>
        <dbReference type="SAM" id="MobiDB-lite"/>
    </source>
</evidence>
<evidence type="ECO:0000313" key="2">
    <source>
        <dbReference type="EMBL" id="OSY49649.1"/>
    </source>
</evidence>
<reference evidence="2 5" key="1">
    <citation type="submission" date="2016-09" db="EMBL/GenBank/DDBJ databases">
        <title>Streptomyces fradiae DSM40063, a candidate organism with high potential of specific P450 cytochromes.</title>
        <authorList>
            <person name="Grumaz C."/>
            <person name="Vainshtein Y."/>
            <person name="Kirstahler P."/>
            <person name="Sohn K."/>
        </authorList>
    </citation>
    <scope>NUCLEOTIDE SEQUENCE [LARGE SCALE GENOMIC DNA]</scope>
    <source>
        <strain evidence="2 5">DSM 40063</strain>
    </source>
</reference>
<evidence type="ECO:0000313" key="3">
    <source>
        <dbReference type="EMBL" id="OSY51102.1"/>
    </source>
</evidence>
<dbReference type="EMBL" id="MIFZ01000246">
    <property type="protein sequence ID" value="OSY51102.1"/>
    <property type="molecule type" value="Genomic_DNA"/>
</dbReference>
<feature type="compositionally biased region" description="Low complexity" evidence="1">
    <location>
        <begin position="71"/>
        <end position="87"/>
    </location>
</feature>